<accession>A0A3D2SCG0</accession>
<organism evidence="1 2">
    <name type="scientific">Bacteroides graminisolvens</name>
    <dbReference type="NCBI Taxonomy" id="477666"/>
    <lineage>
        <taxon>Bacteria</taxon>
        <taxon>Pseudomonadati</taxon>
        <taxon>Bacteroidota</taxon>
        <taxon>Bacteroidia</taxon>
        <taxon>Bacteroidales</taxon>
        <taxon>Bacteroidaceae</taxon>
        <taxon>Bacteroides</taxon>
    </lineage>
</organism>
<protein>
    <submittedName>
        <fullName evidence="1">Gliding motility lipoprotein GldH</fullName>
    </submittedName>
</protein>
<dbReference type="EMBL" id="DPVG01000069">
    <property type="protein sequence ID" value="HCK23529.1"/>
    <property type="molecule type" value="Genomic_DNA"/>
</dbReference>
<evidence type="ECO:0000313" key="1">
    <source>
        <dbReference type="EMBL" id="HCK23529.1"/>
    </source>
</evidence>
<name>A0A3D2SCG0_9BACE</name>
<sequence>MISKLRNSIIITLSTLFLFSCENGSVYHSFKHVNPKGWSKHDTLSFDIELKETAYRYNIRAQIRNLSSYAYQDLYLCIKSNIPDSTIWQTDTIKFQLINKEGEIIGKGWGDLYELSVPYRNNILVKPGKYTIRISHEMKDNYLKGINDVGIKVE</sequence>
<evidence type="ECO:0000313" key="2">
    <source>
        <dbReference type="Proteomes" id="UP000263098"/>
    </source>
</evidence>
<comment type="caution">
    <text evidence="1">The sequence shown here is derived from an EMBL/GenBank/DDBJ whole genome shotgun (WGS) entry which is preliminary data.</text>
</comment>
<dbReference type="PROSITE" id="PS51257">
    <property type="entry name" value="PROKAR_LIPOPROTEIN"/>
    <property type="match status" value="1"/>
</dbReference>
<dbReference type="InterPro" id="IPR020018">
    <property type="entry name" value="Motility-assoc_lipoprot_GldH"/>
</dbReference>
<dbReference type="AlphaFoldDB" id="A0A3D2SCG0"/>
<dbReference type="NCBIfam" id="TIGR03511">
    <property type="entry name" value="GldH_lipo"/>
    <property type="match status" value="1"/>
</dbReference>
<proteinExistence type="predicted"/>
<keyword evidence="1" id="KW-0449">Lipoprotein</keyword>
<gene>
    <name evidence="1" type="ORF">DHW31_01870</name>
</gene>
<dbReference type="Proteomes" id="UP000263098">
    <property type="component" value="Unassembled WGS sequence"/>
</dbReference>
<reference evidence="1 2" key="1">
    <citation type="journal article" date="2018" name="Nat. Biotechnol.">
        <title>A standardized bacterial taxonomy based on genome phylogeny substantially revises the tree of life.</title>
        <authorList>
            <person name="Parks D.H."/>
            <person name="Chuvochina M."/>
            <person name="Waite D.W."/>
            <person name="Rinke C."/>
            <person name="Skarshewski A."/>
            <person name="Chaumeil P.A."/>
            <person name="Hugenholtz P."/>
        </authorList>
    </citation>
    <scope>NUCLEOTIDE SEQUENCE [LARGE SCALE GENOMIC DNA]</scope>
    <source>
        <strain evidence="1">UBA9667</strain>
    </source>
</reference>
<dbReference type="Pfam" id="PF14109">
    <property type="entry name" value="GldH_lipo"/>
    <property type="match status" value="1"/>
</dbReference>